<accession>C6W183</accession>
<dbReference type="HOGENOM" id="CLU_050192_2_1_10"/>
<evidence type="ECO:0000256" key="1">
    <source>
        <dbReference type="SAM" id="Phobius"/>
    </source>
</evidence>
<dbReference type="Pfam" id="PF16344">
    <property type="entry name" value="FecR_C"/>
    <property type="match status" value="1"/>
</dbReference>
<protein>
    <submittedName>
        <fullName evidence="4">Anti-FecI sigma factor, FecR</fullName>
    </submittedName>
</protein>
<dbReference type="GO" id="GO:0016989">
    <property type="term" value="F:sigma factor antagonist activity"/>
    <property type="evidence" value="ECO:0007669"/>
    <property type="project" value="TreeGrafter"/>
</dbReference>
<dbReference type="PANTHER" id="PTHR30273">
    <property type="entry name" value="PERIPLASMIC SIGNAL SENSOR AND SIGMA FACTOR ACTIVATOR FECR-RELATED"/>
    <property type="match status" value="1"/>
</dbReference>
<dbReference type="InterPro" id="IPR006860">
    <property type="entry name" value="FecR"/>
</dbReference>
<dbReference type="OrthoDB" id="923526at2"/>
<feature type="transmembrane region" description="Helical" evidence="1">
    <location>
        <begin position="94"/>
        <end position="112"/>
    </location>
</feature>
<gene>
    <name evidence="4" type="ordered locus">Dfer_0678</name>
</gene>
<dbReference type="RefSeq" id="WP_015810197.1">
    <property type="nucleotide sequence ID" value="NC_013037.1"/>
</dbReference>
<dbReference type="InterPro" id="IPR032508">
    <property type="entry name" value="FecR_C"/>
</dbReference>
<keyword evidence="1" id="KW-0472">Membrane</keyword>
<keyword evidence="1" id="KW-0812">Transmembrane</keyword>
<dbReference type="eggNOG" id="COG3712">
    <property type="taxonomic scope" value="Bacteria"/>
</dbReference>
<dbReference type="STRING" id="471854.Dfer_0678"/>
<evidence type="ECO:0000313" key="5">
    <source>
        <dbReference type="Proteomes" id="UP000002011"/>
    </source>
</evidence>
<dbReference type="Proteomes" id="UP000002011">
    <property type="component" value="Chromosome"/>
</dbReference>
<evidence type="ECO:0000259" key="2">
    <source>
        <dbReference type="Pfam" id="PF04773"/>
    </source>
</evidence>
<keyword evidence="1" id="KW-1133">Transmembrane helix</keyword>
<dbReference type="EMBL" id="CP001619">
    <property type="protein sequence ID" value="ACT91940.1"/>
    <property type="molecule type" value="Genomic_DNA"/>
</dbReference>
<dbReference type="InterPro" id="IPR012373">
    <property type="entry name" value="Ferrdict_sens_TM"/>
</dbReference>
<sequence length="345" mass="38437">MEKYATYTLEDFMLDDAFRKWVNAGGVLRGSVWEQVVHLYPEKIELIDEAALLLRQLKNQPTAISDEQVVRDIRAIMHRVEGKETVVRPMWRRWTGYAAAAVLLAGLGTYLLTGQTGRVGEEISYFNDSQDLKYVNSGRDQKEVTLPDGSMVRLLPGSEVIYRSQPAGRDVQLAGEAFFQVKRDTLRPFSVFSGGLTTRVLGTSFTIKPEGKDVSVTVATGKVSVSKAGEESSPLVLTPNQRAVYHNADKKIVKTLAEAPVVVNREQLQTRLVFDEEPAGNIFRALQKAYNIPISFDEAALRNCQVTLPFREEPFFQKLDVLCRTIGAKYTVAGDGVRIESNGCE</sequence>
<dbReference type="PIRSF" id="PIRSF018266">
    <property type="entry name" value="FecR"/>
    <property type="match status" value="1"/>
</dbReference>
<organism evidence="4 5">
    <name type="scientific">Dyadobacter fermentans (strain ATCC 700827 / DSM 18053 / CIP 107007 / KCTC 52180 / NS114)</name>
    <dbReference type="NCBI Taxonomy" id="471854"/>
    <lineage>
        <taxon>Bacteria</taxon>
        <taxon>Pseudomonadati</taxon>
        <taxon>Bacteroidota</taxon>
        <taxon>Cytophagia</taxon>
        <taxon>Cytophagales</taxon>
        <taxon>Spirosomataceae</taxon>
        <taxon>Dyadobacter</taxon>
    </lineage>
</organism>
<keyword evidence="5" id="KW-1185">Reference proteome</keyword>
<name>C6W183_DYAFD</name>
<feature type="domain" description="Protein FecR C-terminal" evidence="3">
    <location>
        <begin position="271"/>
        <end position="338"/>
    </location>
</feature>
<evidence type="ECO:0000259" key="3">
    <source>
        <dbReference type="Pfam" id="PF16344"/>
    </source>
</evidence>
<proteinExistence type="predicted"/>
<dbReference type="Pfam" id="PF04773">
    <property type="entry name" value="FecR"/>
    <property type="match status" value="1"/>
</dbReference>
<dbReference type="KEGG" id="dfe:Dfer_0678"/>
<dbReference type="AlphaFoldDB" id="C6W183"/>
<dbReference type="Gene3D" id="3.55.50.30">
    <property type="match status" value="1"/>
</dbReference>
<reference evidence="4 5" key="1">
    <citation type="journal article" date="2009" name="Stand. Genomic Sci.">
        <title>Complete genome sequence of Dyadobacter fermentans type strain (NS114).</title>
        <authorList>
            <person name="Lang E."/>
            <person name="Lapidus A."/>
            <person name="Chertkov O."/>
            <person name="Brettin T."/>
            <person name="Detter J.C."/>
            <person name="Han C."/>
            <person name="Copeland A."/>
            <person name="Glavina Del Rio T."/>
            <person name="Nolan M."/>
            <person name="Chen F."/>
            <person name="Lucas S."/>
            <person name="Tice H."/>
            <person name="Cheng J.F."/>
            <person name="Land M."/>
            <person name="Hauser L."/>
            <person name="Chang Y.J."/>
            <person name="Jeffries C.D."/>
            <person name="Kopitz M."/>
            <person name="Bruce D."/>
            <person name="Goodwin L."/>
            <person name="Pitluck S."/>
            <person name="Ovchinnikova G."/>
            <person name="Pati A."/>
            <person name="Ivanova N."/>
            <person name="Mavrommatis K."/>
            <person name="Chen A."/>
            <person name="Palaniappan K."/>
            <person name="Chain P."/>
            <person name="Bristow J."/>
            <person name="Eisen J.A."/>
            <person name="Markowitz V."/>
            <person name="Hugenholtz P."/>
            <person name="Goker M."/>
            <person name="Rohde M."/>
            <person name="Kyrpides N.C."/>
            <person name="Klenk H.P."/>
        </authorList>
    </citation>
    <scope>NUCLEOTIDE SEQUENCE [LARGE SCALE GENOMIC DNA]</scope>
    <source>
        <strain evidence="5">ATCC 700827 / DSM 18053 / CIP 107007 / KCTC 52180 / NS114</strain>
    </source>
</reference>
<dbReference type="PANTHER" id="PTHR30273:SF2">
    <property type="entry name" value="PROTEIN FECR"/>
    <property type="match status" value="1"/>
</dbReference>
<evidence type="ECO:0000313" key="4">
    <source>
        <dbReference type="EMBL" id="ACT91940.1"/>
    </source>
</evidence>
<feature type="domain" description="FecR protein" evidence="2">
    <location>
        <begin position="140"/>
        <end position="223"/>
    </location>
</feature>
<dbReference type="Gene3D" id="2.60.120.1440">
    <property type="match status" value="1"/>
</dbReference>